<feature type="region of interest" description="Disordered" evidence="1">
    <location>
        <begin position="315"/>
        <end position="335"/>
    </location>
</feature>
<sequence>MAPSSLTNKFVKRHHGGRVCKMRKREPVLQNRRGAACLGMQEDADNERRPESMYVQLLQRVYRANFGIDIKDEAQLFDELEEEGRGSGGVEEQQSSSRRRLLSTVASILIAAWTLTLLPSPRVLAGDFDAGDFQKGETVLLDVKKARESCSDGWAMNWRTTGKASVCLEADGCLWRKVEFGRGSNFYEQSFRKAEETYSVSFINYLARFVLNYDSRWQEWWSIRQRALRPDFNEQQVAEQLGKELRRFSGSVEYGLGRYSGEEGVKRLFAELQLHYGDMGYEVNRQLVSAFALLEFLSMSHSSVQLAPYEFLPHTPPPPPPPPVPSEQLVPLYPS</sequence>
<gene>
    <name evidence="2" type="ORF">GUITHDRAFT_110018</name>
</gene>
<dbReference type="AlphaFoldDB" id="L1J5X3"/>
<evidence type="ECO:0000313" key="2">
    <source>
        <dbReference type="EMBL" id="EKX43901.1"/>
    </source>
</evidence>
<dbReference type="PaxDb" id="55529-EKX43901"/>
<dbReference type="RefSeq" id="XP_005830881.1">
    <property type="nucleotide sequence ID" value="XM_005830824.1"/>
</dbReference>
<dbReference type="KEGG" id="gtt:GUITHDRAFT_110018"/>
<accession>L1J5X3</accession>
<dbReference type="EnsemblProtists" id="EKX43901">
    <property type="protein sequence ID" value="EKX43901"/>
    <property type="gene ID" value="GUITHDRAFT_110018"/>
</dbReference>
<dbReference type="Proteomes" id="UP000011087">
    <property type="component" value="Unassembled WGS sequence"/>
</dbReference>
<dbReference type="eggNOG" id="ENOG502SX09">
    <property type="taxonomic scope" value="Eukaryota"/>
</dbReference>
<reference evidence="4" key="2">
    <citation type="submission" date="2012-11" db="EMBL/GenBank/DDBJ databases">
        <authorList>
            <person name="Kuo A."/>
            <person name="Curtis B.A."/>
            <person name="Tanifuji G."/>
            <person name="Burki F."/>
            <person name="Gruber A."/>
            <person name="Irimia M."/>
            <person name="Maruyama S."/>
            <person name="Arias M.C."/>
            <person name="Ball S.G."/>
            <person name="Gile G.H."/>
            <person name="Hirakawa Y."/>
            <person name="Hopkins J.F."/>
            <person name="Rensing S.A."/>
            <person name="Schmutz J."/>
            <person name="Symeonidi A."/>
            <person name="Elias M."/>
            <person name="Eveleigh R.J."/>
            <person name="Herman E.K."/>
            <person name="Klute M.J."/>
            <person name="Nakayama T."/>
            <person name="Obornik M."/>
            <person name="Reyes-Prieto A."/>
            <person name="Armbrust E.V."/>
            <person name="Aves S.J."/>
            <person name="Beiko R.G."/>
            <person name="Coutinho P."/>
            <person name="Dacks J.B."/>
            <person name="Durnford D.G."/>
            <person name="Fast N.M."/>
            <person name="Green B.R."/>
            <person name="Grisdale C."/>
            <person name="Hempe F."/>
            <person name="Henrissat B."/>
            <person name="Hoppner M.P."/>
            <person name="Ishida K.-I."/>
            <person name="Kim E."/>
            <person name="Koreny L."/>
            <person name="Kroth P.G."/>
            <person name="Liu Y."/>
            <person name="Malik S.-B."/>
            <person name="Maier U.G."/>
            <person name="McRose D."/>
            <person name="Mock T."/>
            <person name="Neilson J.A."/>
            <person name="Onodera N.T."/>
            <person name="Poole A.M."/>
            <person name="Pritham E.J."/>
            <person name="Richards T.A."/>
            <person name="Rocap G."/>
            <person name="Roy S.W."/>
            <person name="Sarai C."/>
            <person name="Schaack S."/>
            <person name="Shirato S."/>
            <person name="Slamovits C.H."/>
            <person name="Spencer D.F."/>
            <person name="Suzuki S."/>
            <person name="Worden A.Z."/>
            <person name="Zauner S."/>
            <person name="Barry K."/>
            <person name="Bell C."/>
            <person name="Bharti A.K."/>
            <person name="Crow J.A."/>
            <person name="Grimwood J."/>
            <person name="Kramer R."/>
            <person name="Lindquist E."/>
            <person name="Lucas S."/>
            <person name="Salamov A."/>
            <person name="McFadden G.I."/>
            <person name="Lane C.E."/>
            <person name="Keeling P.J."/>
            <person name="Gray M.W."/>
            <person name="Grigoriev I.V."/>
            <person name="Archibald J.M."/>
        </authorList>
    </citation>
    <scope>NUCLEOTIDE SEQUENCE</scope>
    <source>
        <strain evidence="4">CCMP2712</strain>
    </source>
</reference>
<keyword evidence="4" id="KW-1185">Reference proteome</keyword>
<evidence type="ECO:0000313" key="3">
    <source>
        <dbReference type="EnsemblProtists" id="EKX43901"/>
    </source>
</evidence>
<name>L1J5X3_GUITC</name>
<reference evidence="2 4" key="1">
    <citation type="journal article" date="2012" name="Nature">
        <title>Algal genomes reveal evolutionary mosaicism and the fate of nucleomorphs.</title>
        <authorList>
            <consortium name="DOE Joint Genome Institute"/>
            <person name="Curtis B.A."/>
            <person name="Tanifuji G."/>
            <person name="Burki F."/>
            <person name="Gruber A."/>
            <person name="Irimia M."/>
            <person name="Maruyama S."/>
            <person name="Arias M.C."/>
            <person name="Ball S.G."/>
            <person name="Gile G.H."/>
            <person name="Hirakawa Y."/>
            <person name="Hopkins J.F."/>
            <person name="Kuo A."/>
            <person name="Rensing S.A."/>
            <person name="Schmutz J."/>
            <person name="Symeonidi A."/>
            <person name="Elias M."/>
            <person name="Eveleigh R.J."/>
            <person name="Herman E.K."/>
            <person name="Klute M.J."/>
            <person name="Nakayama T."/>
            <person name="Obornik M."/>
            <person name="Reyes-Prieto A."/>
            <person name="Armbrust E.V."/>
            <person name="Aves S.J."/>
            <person name="Beiko R.G."/>
            <person name="Coutinho P."/>
            <person name="Dacks J.B."/>
            <person name="Durnford D.G."/>
            <person name="Fast N.M."/>
            <person name="Green B.R."/>
            <person name="Grisdale C.J."/>
            <person name="Hempel F."/>
            <person name="Henrissat B."/>
            <person name="Hoppner M.P."/>
            <person name="Ishida K."/>
            <person name="Kim E."/>
            <person name="Koreny L."/>
            <person name="Kroth P.G."/>
            <person name="Liu Y."/>
            <person name="Malik S.B."/>
            <person name="Maier U.G."/>
            <person name="McRose D."/>
            <person name="Mock T."/>
            <person name="Neilson J.A."/>
            <person name="Onodera N.T."/>
            <person name="Poole A.M."/>
            <person name="Pritham E.J."/>
            <person name="Richards T.A."/>
            <person name="Rocap G."/>
            <person name="Roy S.W."/>
            <person name="Sarai C."/>
            <person name="Schaack S."/>
            <person name="Shirato S."/>
            <person name="Slamovits C.H."/>
            <person name="Spencer D.F."/>
            <person name="Suzuki S."/>
            <person name="Worden A.Z."/>
            <person name="Zauner S."/>
            <person name="Barry K."/>
            <person name="Bell C."/>
            <person name="Bharti A.K."/>
            <person name="Crow J.A."/>
            <person name="Grimwood J."/>
            <person name="Kramer R."/>
            <person name="Lindquist E."/>
            <person name="Lucas S."/>
            <person name="Salamov A."/>
            <person name="McFadden G.I."/>
            <person name="Lane C.E."/>
            <person name="Keeling P.J."/>
            <person name="Gray M.W."/>
            <person name="Grigoriev I.V."/>
            <person name="Archibald J.M."/>
        </authorList>
    </citation>
    <scope>NUCLEOTIDE SEQUENCE</scope>
    <source>
        <strain evidence="2 4">CCMP2712</strain>
    </source>
</reference>
<evidence type="ECO:0000313" key="4">
    <source>
        <dbReference type="Proteomes" id="UP000011087"/>
    </source>
</evidence>
<reference evidence="3" key="3">
    <citation type="submission" date="2015-06" db="UniProtKB">
        <authorList>
            <consortium name="EnsemblProtists"/>
        </authorList>
    </citation>
    <scope>IDENTIFICATION</scope>
</reference>
<feature type="compositionally biased region" description="Pro residues" evidence="1">
    <location>
        <begin position="315"/>
        <end position="325"/>
    </location>
</feature>
<dbReference type="GeneID" id="17300550"/>
<dbReference type="OrthoDB" id="10655402at2759"/>
<evidence type="ECO:0000256" key="1">
    <source>
        <dbReference type="SAM" id="MobiDB-lite"/>
    </source>
</evidence>
<protein>
    <submittedName>
        <fullName evidence="2 3">Uncharacterized protein</fullName>
    </submittedName>
</protein>
<organism evidence="2">
    <name type="scientific">Guillardia theta (strain CCMP2712)</name>
    <name type="common">Cryptophyte</name>
    <dbReference type="NCBI Taxonomy" id="905079"/>
    <lineage>
        <taxon>Eukaryota</taxon>
        <taxon>Cryptophyceae</taxon>
        <taxon>Pyrenomonadales</taxon>
        <taxon>Geminigeraceae</taxon>
        <taxon>Guillardia</taxon>
    </lineage>
</organism>
<dbReference type="HOGENOM" id="CLU_830151_0_0_1"/>
<proteinExistence type="predicted"/>
<dbReference type="EMBL" id="JH993007">
    <property type="protein sequence ID" value="EKX43901.1"/>
    <property type="molecule type" value="Genomic_DNA"/>
</dbReference>